<evidence type="ECO:0000256" key="1">
    <source>
        <dbReference type="SAM" id="Phobius"/>
    </source>
</evidence>
<feature type="transmembrane region" description="Helical" evidence="1">
    <location>
        <begin position="100"/>
        <end position="118"/>
    </location>
</feature>
<feature type="domain" description="CAAX prenyl protease 2/Lysostaphin resistance protein A-like" evidence="2">
    <location>
        <begin position="98"/>
        <end position="186"/>
    </location>
</feature>
<gene>
    <name evidence="3" type="ORF">L2716_03270</name>
</gene>
<feature type="transmembrane region" description="Helical" evidence="1">
    <location>
        <begin position="138"/>
        <end position="168"/>
    </location>
</feature>
<dbReference type="RefSeq" id="WP_236331739.1">
    <property type="nucleotide sequence ID" value="NZ_JAKIJS010000001.1"/>
</dbReference>
<dbReference type="GO" id="GO:0008237">
    <property type="term" value="F:metallopeptidase activity"/>
    <property type="evidence" value="ECO:0007669"/>
    <property type="project" value="UniProtKB-KW"/>
</dbReference>
<feature type="transmembrane region" description="Helical" evidence="1">
    <location>
        <begin position="174"/>
        <end position="194"/>
    </location>
</feature>
<feature type="transmembrane region" description="Helical" evidence="1">
    <location>
        <begin position="23"/>
        <end position="43"/>
    </location>
</feature>
<keyword evidence="1" id="KW-1133">Transmembrane helix</keyword>
<keyword evidence="1" id="KW-0472">Membrane</keyword>
<evidence type="ECO:0000259" key="2">
    <source>
        <dbReference type="Pfam" id="PF02517"/>
    </source>
</evidence>
<proteinExistence type="predicted"/>
<name>A0ABS9GZB5_9BACL</name>
<organism evidence="3 4">
    <name type="scientific">Pseudalkalibacillus berkeleyi</name>
    <dbReference type="NCBI Taxonomy" id="1069813"/>
    <lineage>
        <taxon>Bacteria</taxon>
        <taxon>Bacillati</taxon>
        <taxon>Bacillota</taxon>
        <taxon>Bacilli</taxon>
        <taxon>Bacillales</taxon>
        <taxon>Fictibacillaceae</taxon>
        <taxon>Pseudalkalibacillus</taxon>
    </lineage>
</organism>
<dbReference type="EMBL" id="JAKIJS010000001">
    <property type="protein sequence ID" value="MCF6136735.1"/>
    <property type="molecule type" value="Genomic_DNA"/>
</dbReference>
<comment type="caution">
    <text evidence="3">The sequence shown here is derived from an EMBL/GenBank/DDBJ whole genome shotgun (WGS) entry which is preliminary data.</text>
</comment>
<keyword evidence="3" id="KW-0482">Metalloprotease</keyword>
<feature type="transmembrane region" description="Helical" evidence="1">
    <location>
        <begin position="55"/>
        <end position="80"/>
    </location>
</feature>
<keyword evidence="1" id="KW-0812">Transmembrane</keyword>
<keyword evidence="4" id="KW-1185">Reference proteome</keyword>
<dbReference type="Proteomes" id="UP001649381">
    <property type="component" value="Unassembled WGS sequence"/>
</dbReference>
<reference evidence="3 4" key="1">
    <citation type="submission" date="2022-01" db="EMBL/GenBank/DDBJ databases">
        <title>Alkalihalobacillus sp. EGI L200015, a novel bacterium isolated from a salt lake sediment.</title>
        <authorList>
            <person name="Gao L."/>
            <person name="Fang B.-Z."/>
            <person name="Li W.-J."/>
        </authorList>
    </citation>
    <scope>NUCLEOTIDE SEQUENCE [LARGE SCALE GENOMIC DNA]</scope>
    <source>
        <strain evidence="3 4">KCTC 12718</strain>
    </source>
</reference>
<keyword evidence="3" id="KW-0645">Protease</keyword>
<keyword evidence="3" id="KW-0378">Hydrolase</keyword>
<protein>
    <submittedName>
        <fullName evidence="3">CPBP family intramembrane metalloprotease</fullName>
    </submittedName>
</protein>
<accession>A0ABS9GZB5</accession>
<dbReference type="InterPro" id="IPR003675">
    <property type="entry name" value="Rce1/LyrA-like_dom"/>
</dbReference>
<dbReference type="Pfam" id="PF02517">
    <property type="entry name" value="Rce1-like"/>
    <property type="match status" value="1"/>
</dbReference>
<sequence length="195" mass="21958">MNKWITHTVIAIILLAFAFQSDAYFWVLFPLVQGSLLIVASLKGKPKVFKPSNKLLVIAVVSGVAIYLLFAIGKIMVVNLMPSMFEELTQLYGLIKPETTWQTVLVFILIIPAEEWFWRGYVQKKISGSVMKRIWISVGLYALAHLASGSLLLVLAALLAGFVWAILYEYTKNMIVPLVSHLIFDLLLFVLFPLL</sequence>
<evidence type="ECO:0000313" key="3">
    <source>
        <dbReference type="EMBL" id="MCF6136735.1"/>
    </source>
</evidence>
<evidence type="ECO:0000313" key="4">
    <source>
        <dbReference type="Proteomes" id="UP001649381"/>
    </source>
</evidence>